<evidence type="ECO:0000256" key="1">
    <source>
        <dbReference type="SAM" id="MobiDB-lite"/>
    </source>
</evidence>
<accession>A0A7C9DCR6</accession>
<evidence type="ECO:0000313" key="2">
    <source>
        <dbReference type="EMBL" id="MBA4638567.1"/>
    </source>
</evidence>
<protein>
    <submittedName>
        <fullName evidence="2">Uncharacterized protein</fullName>
    </submittedName>
</protein>
<feature type="compositionally biased region" description="Polar residues" evidence="1">
    <location>
        <begin position="147"/>
        <end position="158"/>
    </location>
</feature>
<dbReference type="EMBL" id="GISG01109814">
    <property type="protein sequence ID" value="MBA4638573.1"/>
    <property type="molecule type" value="Transcribed_RNA"/>
</dbReference>
<proteinExistence type="predicted"/>
<feature type="region of interest" description="Disordered" evidence="1">
    <location>
        <begin position="127"/>
        <end position="158"/>
    </location>
</feature>
<name>A0A7C9DCR6_OPUST</name>
<dbReference type="AlphaFoldDB" id="A0A7C9DCR6"/>
<organism evidence="2">
    <name type="scientific">Opuntia streptacantha</name>
    <name type="common">Prickly pear cactus</name>
    <name type="synonym">Opuntia cardona</name>
    <dbReference type="NCBI Taxonomy" id="393608"/>
    <lineage>
        <taxon>Eukaryota</taxon>
        <taxon>Viridiplantae</taxon>
        <taxon>Streptophyta</taxon>
        <taxon>Embryophyta</taxon>
        <taxon>Tracheophyta</taxon>
        <taxon>Spermatophyta</taxon>
        <taxon>Magnoliopsida</taxon>
        <taxon>eudicotyledons</taxon>
        <taxon>Gunneridae</taxon>
        <taxon>Pentapetalae</taxon>
        <taxon>Caryophyllales</taxon>
        <taxon>Cactineae</taxon>
        <taxon>Cactaceae</taxon>
        <taxon>Opuntioideae</taxon>
        <taxon>Opuntia</taxon>
    </lineage>
</organism>
<reference evidence="2" key="2">
    <citation type="submission" date="2020-07" db="EMBL/GenBank/DDBJ databases">
        <authorList>
            <person name="Vera ALvarez R."/>
            <person name="Arias-Moreno D.M."/>
            <person name="Jimenez-Jacinto V."/>
            <person name="Jimenez-Bremont J.F."/>
            <person name="Swaminathan K."/>
            <person name="Moose S.P."/>
            <person name="Guerrero-Gonzalez M.L."/>
            <person name="Marino-Ramirez L."/>
            <person name="Landsman D."/>
            <person name="Rodriguez-Kessler M."/>
            <person name="Delgado-Sanchez P."/>
        </authorList>
    </citation>
    <scope>NUCLEOTIDE SEQUENCE</scope>
    <source>
        <tissue evidence="2">Cladode</tissue>
    </source>
</reference>
<dbReference type="EMBL" id="GISG01109807">
    <property type="protein sequence ID" value="MBA4638567.1"/>
    <property type="molecule type" value="Transcribed_RNA"/>
</dbReference>
<sequence>MVDKSQLEISSANMKISVREVLSTVSMRLGSLHSITTVSSSQSAVAAITRYFGLQQHPAAAVSLSLSLSLAHPGLWTWLHSLPTGNYITLMISAHIIQPSLFIETAEQIAQTVNWRAGCEQETLRRELKHGQRPTRKPEISHGASALQRSTPASLLAG</sequence>
<reference evidence="2" key="1">
    <citation type="journal article" date="2013" name="J. Plant Res.">
        <title>Effect of fungi and light on seed germination of three Opuntia species from semiarid lands of central Mexico.</title>
        <authorList>
            <person name="Delgado-Sanchez P."/>
            <person name="Jimenez-Bremont J.F."/>
            <person name="Guerrero-Gonzalez Mde L."/>
            <person name="Flores J."/>
        </authorList>
    </citation>
    <scope>NUCLEOTIDE SEQUENCE</scope>
    <source>
        <tissue evidence="2">Cladode</tissue>
    </source>
</reference>
<feature type="compositionally biased region" description="Basic and acidic residues" evidence="1">
    <location>
        <begin position="127"/>
        <end position="140"/>
    </location>
</feature>